<dbReference type="InterPro" id="IPR020256">
    <property type="entry name" value="Spore_coat_CotJA"/>
</dbReference>
<dbReference type="Proteomes" id="UP000623681">
    <property type="component" value="Unassembled WGS sequence"/>
</dbReference>
<accession>A0A937FCE2</accession>
<organism evidence="1 2">
    <name type="scientific">Clostridium paridis</name>
    <dbReference type="NCBI Taxonomy" id="2803863"/>
    <lineage>
        <taxon>Bacteria</taxon>
        <taxon>Bacillati</taxon>
        <taxon>Bacillota</taxon>
        <taxon>Clostridia</taxon>
        <taxon>Eubacteriales</taxon>
        <taxon>Clostridiaceae</taxon>
        <taxon>Clostridium</taxon>
    </lineage>
</organism>
<keyword evidence="2" id="KW-1185">Reference proteome</keyword>
<dbReference type="Pfam" id="PF11007">
    <property type="entry name" value="CotJA"/>
    <property type="match status" value="1"/>
</dbReference>
<evidence type="ECO:0000313" key="1">
    <source>
        <dbReference type="EMBL" id="MBL4930698.1"/>
    </source>
</evidence>
<comment type="caution">
    <text evidence="1">The sequence shown here is derived from an EMBL/GenBank/DDBJ whole genome shotgun (WGS) entry which is preliminary data.</text>
</comment>
<evidence type="ECO:0000313" key="2">
    <source>
        <dbReference type="Proteomes" id="UP000623681"/>
    </source>
</evidence>
<gene>
    <name evidence="1" type="ORF">JK634_02690</name>
</gene>
<proteinExistence type="predicted"/>
<sequence>MGQFPKMSNCVPQETVIKDVRLAAAYVPYENLCALFTPVEALKRGTAFPELYSPYEGNEKEAYQMKLAGKERETYEE</sequence>
<name>A0A937FCE2_9CLOT</name>
<protein>
    <submittedName>
        <fullName evidence="1">Spore coat associated protein CotJA</fullName>
    </submittedName>
</protein>
<dbReference type="EMBL" id="JAESWA010000015">
    <property type="protein sequence ID" value="MBL4930698.1"/>
    <property type="molecule type" value="Genomic_DNA"/>
</dbReference>
<dbReference type="AlphaFoldDB" id="A0A937FCE2"/>
<reference evidence="1" key="1">
    <citation type="submission" date="2021-01" db="EMBL/GenBank/DDBJ databases">
        <title>Genome public.</title>
        <authorList>
            <person name="Liu C."/>
            <person name="Sun Q."/>
        </authorList>
    </citation>
    <scope>NUCLEOTIDE SEQUENCE</scope>
    <source>
        <strain evidence="1">YIM B02565</strain>
    </source>
</reference>